<organism evidence="1 2">
    <name type="scientific">Candidatus Magasanikbacteria bacterium CG11_big_fil_rev_8_21_14_0_20_39_34</name>
    <dbReference type="NCBI Taxonomy" id="1974653"/>
    <lineage>
        <taxon>Bacteria</taxon>
        <taxon>Candidatus Magasanikiibacteriota</taxon>
    </lineage>
</organism>
<sequence>MEYGIFSTDGVETPQQSADQVDDEKLKIYPAASCFPELNGLHDCGEEDGSAKGREACLLVWTEERDHNPQERYNNHDPVSAEPFLVQPESSQKWKLTDCEDVGIVEDDLVVVTPVAVVNLRDADANVVGKPRH</sequence>
<gene>
    <name evidence="1" type="ORF">COV59_00405</name>
</gene>
<dbReference type="Proteomes" id="UP000229600">
    <property type="component" value="Unassembled WGS sequence"/>
</dbReference>
<proteinExistence type="predicted"/>
<accession>A0A2H0N6Q3</accession>
<dbReference type="AlphaFoldDB" id="A0A2H0N6Q3"/>
<dbReference type="EMBL" id="PCWN01000001">
    <property type="protein sequence ID" value="PIR04573.1"/>
    <property type="molecule type" value="Genomic_DNA"/>
</dbReference>
<comment type="caution">
    <text evidence="1">The sequence shown here is derived from an EMBL/GenBank/DDBJ whole genome shotgun (WGS) entry which is preliminary data.</text>
</comment>
<name>A0A2H0N6Q3_9BACT</name>
<protein>
    <submittedName>
        <fullName evidence="1">Uncharacterized protein</fullName>
    </submittedName>
</protein>
<evidence type="ECO:0000313" key="1">
    <source>
        <dbReference type="EMBL" id="PIR04573.1"/>
    </source>
</evidence>
<reference evidence="1 2" key="1">
    <citation type="submission" date="2017-09" db="EMBL/GenBank/DDBJ databases">
        <title>Depth-based differentiation of microbial function through sediment-hosted aquifers and enrichment of novel symbionts in the deep terrestrial subsurface.</title>
        <authorList>
            <person name="Probst A.J."/>
            <person name="Ladd B."/>
            <person name="Jarett J.K."/>
            <person name="Geller-Mcgrath D.E."/>
            <person name="Sieber C.M."/>
            <person name="Emerson J.B."/>
            <person name="Anantharaman K."/>
            <person name="Thomas B.C."/>
            <person name="Malmstrom R."/>
            <person name="Stieglmeier M."/>
            <person name="Klingl A."/>
            <person name="Woyke T."/>
            <person name="Ryan C.M."/>
            <person name="Banfield J.F."/>
        </authorList>
    </citation>
    <scope>NUCLEOTIDE SEQUENCE [LARGE SCALE GENOMIC DNA]</scope>
    <source>
        <strain evidence="1">CG11_big_fil_rev_8_21_14_0_20_39_34</strain>
    </source>
</reference>
<evidence type="ECO:0000313" key="2">
    <source>
        <dbReference type="Proteomes" id="UP000229600"/>
    </source>
</evidence>